<evidence type="ECO:0000256" key="1">
    <source>
        <dbReference type="SAM" id="MobiDB-lite"/>
    </source>
</evidence>
<name>A0A0D7ADZ1_9AGAR</name>
<evidence type="ECO:0000313" key="2">
    <source>
        <dbReference type="EMBL" id="KIY48925.1"/>
    </source>
</evidence>
<feature type="compositionally biased region" description="Basic and acidic residues" evidence="1">
    <location>
        <begin position="1014"/>
        <end position="1025"/>
    </location>
</feature>
<dbReference type="AlphaFoldDB" id="A0A0D7ADZ1"/>
<dbReference type="Proteomes" id="UP000054144">
    <property type="component" value="Unassembled WGS sequence"/>
</dbReference>
<gene>
    <name evidence="2" type="ORF">FISHEDRAFT_73164</name>
</gene>
<feature type="compositionally biased region" description="Low complexity" evidence="1">
    <location>
        <begin position="1102"/>
        <end position="1116"/>
    </location>
</feature>
<sequence length="1206" mass="135749">MSRTIPVKRNSVNIRLPTQEDCKNLASHHPNGEGWYPHDRHQAMAVIIDENDFDLPPVNERELNVDGTGKCPPLRPRLNLGRPPTAILLRGSHRLGTYPIWNRQIEKACNELLVKIGNSTSESDKQQWTQHHDVLRARQEQFRCPVFAVYSVDLIKEKAFKHIALAAAENILHTQKADPIEIVFANVASVIEPGMPFADMTALIQERLKRGRANVTRETNTFINEIVNNGVAPHALMPLLFLRFQSIQTFTGNVYTNDSLMAPGWFNEVYGASSDLMTSVLVHGYQQLIALAAPGGLDLSDLPKKYDVALPDPKEKCVAKKENELWTTFCRIGEENQIDEHIFPDEAVVDRFMEISGRAFDAHFKEVLFKEFDPSAAPNLKTYMNAHKAMVKQISTELSEKIELHTKATVTDEDKRPWLMKNLYQRWMYIQTNGLMTSARFSPYGLPIVLPPSPSLIHGLQRIMVHALEGFWMAARTLDPCATTIRIQRSNIFIPNEGRVGQPRDGWPVYTSATGIIPLIYGLGPNDIHPRHMLEKQWIAKHETEACVLHHVTGALSNVAMACKQDAQMYKQVVPKLKGNIDKTSDAAKDILSYNGTTVQSKKKKKYETVLTDWHTRFLLQIKNDIVTQKGVDVLRDAFQKPPALNISSKDKMKYKSTIQATVGALAYTRVIINANYSASHSHRGIETWVAHGLSAAFFKAWAIKHLFLIPGMWEFRCKLGAVVSACMRQMGANEFTFFDDLEQAPQPQMKTAFDEELFSSAATKEFAMNVRKLNELLVKLTTIHAPLRDENEDEDPDAEGDKDPDVQIGEPSSSKAGLPDQGVPEFLLPMFENVNKVVGQAFLFQEQVNADPTHLPSIARWKNIDVMKISSHFEDWPSFVTPTRADFLSTTRYAAMYSFNVADCDAPAELIDRPDRNQKRLEAREENDAKIVAPKAALKGSSRKLQGADLSVKREDKTLAFEAEPVSLLELIKRTGKKKSSGFQPVLDSGDEGSDSEDAEEETVLIESEDDKDEAHIDSDRESGTDDDMEEELGTKDLLLPGSITPSGKRKSPAVRSDDGESERGSTDSGKEHRAKRPRRDSTLSVDMMQDDMRLTDAMEPSAGASSQPVPSSQSQDDEGLDWPESQNTTYRAVVEAMKDFDIDLENYNFEVEDRPKTPLVHTEESLSRRAAYFKYRLDSEVTHTQKMYFMNQLVTTLEDLQKLH</sequence>
<evidence type="ECO:0000313" key="3">
    <source>
        <dbReference type="Proteomes" id="UP000054144"/>
    </source>
</evidence>
<feature type="compositionally biased region" description="Acidic residues" evidence="1">
    <location>
        <begin position="990"/>
        <end position="1013"/>
    </location>
</feature>
<feature type="region of interest" description="Disordered" evidence="1">
    <location>
        <begin position="1101"/>
        <end position="1127"/>
    </location>
</feature>
<accession>A0A0D7ADZ1</accession>
<organism evidence="2 3">
    <name type="scientific">Fistulina hepatica ATCC 64428</name>
    <dbReference type="NCBI Taxonomy" id="1128425"/>
    <lineage>
        <taxon>Eukaryota</taxon>
        <taxon>Fungi</taxon>
        <taxon>Dikarya</taxon>
        <taxon>Basidiomycota</taxon>
        <taxon>Agaricomycotina</taxon>
        <taxon>Agaricomycetes</taxon>
        <taxon>Agaricomycetidae</taxon>
        <taxon>Agaricales</taxon>
        <taxon>Fistulinaceae</taxon>
        <taxon>Fistulina</taxon>
    </lineage>
</organism>
<reference evidence="2 3" key="1">
    <citation type="journal article" date="2015" name="Fungal Genet. Biol.">
        <title>Evolution of novel wood decay mechanisms in Agaricales revealed by the genome sequences of Fistulina hepatica and Cylindrobasidium torrendii.</title>
        <authorList>
            <person name="Floudas D."/>
            <person name="Held B.W."/>
            <person name="Riley R."/>
            <person name="Nagy L.G."/>
            <person name="Koehler G."/>
            <person name="Ransdell A.S."/>
            <person name="Younus H."/>
            <person name="Chow J."/>
            <person name="Chiniquy J."/>
            <person name="Lipzen A."/>
            <person name="Tritt A."/>
            <person name="Sun H."/>
            <person name="Haridas S."/>
            <person name="LaButti K."/>
            <person name="Ohm R.A."/>
            <person name="Kues U."/>
            <person name="Blanchette R.A."/>
            <person name="Grigoriev I.V."/>
            <person name="Minto R.E."/>
            <person name="Hibbett D.S."/>
        </authorList>
    </citation>
    <scope>NUCLEOTIDE SEQUENCE [LARGE SCALE GENOMIC DNA]</scope>
    <source>
        <strain evidence="2 3">ATCC 64428</strain>
    </source>
</reference>
<protein>
    <submittedName>
        <fullName evidence="2">Uncharacterized protein</fullName>
    </submittedName>
</protein>
<proteinExistence type="predicted"/>
<keyword evidence="3" id="KW-1185">Reference proteome</keyword>
<feature type="region of interest" description="Disordered" evidence="1">
    <location>
        <begin position="788"/>
        <end position="821"/>
    </location>
</feature>
<feature type="compositionally biased region" description="Basic and acidic residues" evidence="1">
    <location>
        <begin position="1057"/>
        <end position="1073"/>
    </location>
</feature>
<feature type="region of interest" description="Disordered" evidence="1">
    <location>
        <begin position="980"/>
        <end position="1089"/>
    </location>
</feature>
<dbReference type="EMBL" id="KN881792">
    <property type="protein sequence ID" value="KIY48925.1"/>
    <property type="molecule type" value="Genomic_DNA"/>
</dbReference>